<dbReference type="AlphaFoldDB" id="A0A9N9W885"/>
<protein>
    <submittedName>
        <fullName evidence="1">Uncharacterized protein</fullName>
    </submittedName>
</protein>
<name>A0A9N9W885_9NEOP</name>
<dbReference type="OrthoDB" id="7458702at2759"/>
<accession>A0A9N9W885</accession>
<evidence type="ECO:0000313" key="2">
    <source>
        <dbReference type="Proteomes" id="UP001153714"/>
    </source>
</evidence>
<reference evidence="1" key="1">
    <citation type="submission" date="2021-12" db="EMBL/GenBank/DDBJ databases">
        <authorList>
            <person name="King R."/>
        </authorList>
    </citation>
    <scope>NUCLEOTIDE SEQUENCE</scope>
</reference>
<organism evidence="1 2">
    <name type="scientific">Diatraea saccharalis</name>
    <name type="common">sugarcane borer</name>
    <dbReference type="NCBI Taxonomy" id="40085"/>
    <lineage>
        <taxon>Eukaryota</taxon>
        <taxon>Metazoa</taxon>
        <taxon>Ecdysozoa</taxon>
        <taxon>Arthropoda</taxon>
        <taxon>Hexapoda</taxon>
        <taxon>Insecta</taxon>
        <taxon>Pterygota</taxon>
        <taxon>Neoptera</taxon>
        <taxon>Endopterygota</taxon>
        <taxon>Lepidoptera</taxon>
        <taxon>Glossata</taxon>
        <taxon>Ditrysia</taxon>
        <taxon>Pyraloidea</taxon>
        <taxon>Crambidae</taxon>
        <taxon>Crambinae</taxon>
        <taxon>Diatraea</taxon>
    </lineage>
</organism>
<keyword evidence="2" id="KW-1185">Reference proteome</keyword>
<dbReference type="EMBL" id="OU893341">
    <property type="protein sequence ID" value="CAG9783100.1"/>
    <property type="molecule type" value="Genomic_DNA"/>
</dbReference>
<dbReference type="Proteomes" id="UP001153714">
    <property type="component" value="Chromosome 10"/>
</dbReference>
<sequence length="112" mass="12897">MQTTLPSPFNLIPTASGMSSVVEWLRAKLSRTQGVRARWSLSYCCYMERDIESSVRNDYSALMCVLVQRYFKEKQATIMKNSGVEVELENLRRELAVCKYITEKHLTVAQPD</sequence>
<evidence type="ECO:0000313" key="1">
    <source>
        <dbReference type="EMBL" id="CAG9783100.1"/>
    </source>
</evidence>
<reference evidence="1" key="2">
    <citation type="submission" date="2022-10" db="EMBL/GenBank/DDBJ databases">
        <authorList>
            <consortium name="ENA_rothamsted_submissions"/>
            <consortium name="culmorum"/>
            <person name="King R."/>
        </authorList>
    </citation>
    <scope>NUCLEOTIDE SEQUENCE</scope>
</reference>
<proteinExistence type="predicted"/>
<gene>
    <name evidence="1" type="ORF">DIATSA_LOCUS1295</name>
</gene>